<gene>
    <name evidence="10" type="ORF">KP803_02520</name>
</gene>
<keyword evidence="5 9" id="KW-0812">Transmembrane</keyword>
<sequence length="495" mass="52637">MSNQGAKFVEGSTMRHILVMSGAGSVGLMALFVVDLLDMLFISMLGQVELAAAVGFAGSLVFFSTSISIGTSIAMGALVSKAIGSKKRDYARRLSASIMATAFVISSIVCASMYVYIPELLSLIGAQGIAAERAQAYLQILLPSGPVIALAMAAGAGLRSAGDAKRSMWATLSGGIVNAVLDPIFIFGFGWNVEGAALASVIARFTVLFFSLYPLIKVHKLVAMPSFGDWQRNLKVILAIAIPAIITNIATPVGNAIVTSSIAQFGENFVAGYAVIGRLIPVCFAVIFALSGAVGPIIGQNFGAERFDRVKETLNNSLIVTTSYTLVVCLILYFAQDLIVAMFSLEGDAAIIVVAFCTYVAISFIFNGTLFVANTSFNNLGKPLYSTALNLGKATIGTLPFVYFGAMWFGALGVLYGQAVGTMVFGIIAIYMLRRHIAGMMEGQEPEVDDDPSFTCVNSQPFCSHDAVLIDDAIIDKEVMDIMHLDENKSEKEKI</sequence>
<feature type="transmembrane region" description="Helical" evidence="9">
    <location>
        <begin position="349"/>
        <end position="372"/>
    </location>
</feature>
<feature type="transmembrane region" description="Helical" evidence="9">
    <location>
        <begin position="96"/>
        <end position="117"/>
    </location>
</feature>
<organism evidence="10 11">
    <name type="scientific">Vibrio amylolyticus</name>
    <dbReference type="NCBI Taxonomy" id="2847292"/>
    <lineage>
        <taxon>Bacteria</taxon>
        <taxon>Pseudomonadati</taxon>
        <taxon>Pseudomonadota</taxon>
        <taxon>Gammaproteobacteria</taxon>
        <taxon>Vibrionales</taxon>
        <taxon>Vibrionaceae</taxon>
        <taxon>Vibrio</taxon>
    </lineage>
</organism>
<feature type="transmembrane region" description="Helical" evidence="9">
    <location>
        <begin position="415"/>
        <end position="433"/>
    </location>
</feature>
<dbReference type="GO" id="GO:0005886">
    <property type="term" value="C:plasma membrane"/>
    <property type="evidence" value="ECO:0007669"/>
    <property type="project" value="UniProtKB-SubCell"/>
</dbReference>
<evidence type="ECO:0000256" key="3">
    <source>
        <dbReference type="ARBA" id="ARBA00022448"/>
    </source>
</evidence>
<reference evidence="10" key="1">
    <citation type="submission" date="2021-11" db="EMBL/GenBank/DDBJ databases">
        <title>Vibrio ZSDE26 sp. nov. and Vibrio ZSDZ34 sp. nov., isolated from coastal seawater in Qingdao.</title>
        <authorList>
            <person name="Zhang P."/>
        </authorList>
    </citation>
    <scope>NUCLEOTIDE SEQUENCE</scope>
    <source>
        <strain evidence="10">ZSDE26</strain>
    </source>
</reference>
<keyword evidence="6 9" id="KW-1133">Transmembrane helix</keyword>
<keyword evidence="11" id="KW-1185">Reference proteome</keyword>
<dbReference type="InterPro" id="IPR002528">
    <property type="entry name" value="MATE_fam"/>
</dbReference>
<name>A0A9X2BFT6_9VIBR</name>
<dbReference type="NCBIfam" id="TIGR00797">
    <property type="entry name" value="matE"/>
    <property type="match status" value="1"/>
</dbReference>
<dbReference type="RefSeq" id="WP_248007250.1">
    <property type="nucleotide sequence ID" value="NZ_JAJHVV010000001.1"/>
</dbReference>
<dbReference type="PIRSF" id="PIRSF006603">
    <property type="entry name" value="DinF"/>
    <property type="match status" value="1"/>
</dbReference>
<accession>A0A9X2BFT6</accession>
<evidence type="ECO:0000313" key="10">
    <source>
        <dbReference type="EMBL" id="MCK6262146.1"/>
    </source>
</evidence>
<evidence type="ECO:0000256" key="7">
    <source>
        <dbReference type="ARBA" id="ARBA00023136"/>
    </source>
</evidence>
<evidence type="ECO:0000313" key="11">
    <source>
        <dbReference type="Proteomes" id="UP001139559"/>
    </source>
</evidence>
<evidence type="ECO:0000256" key="4">
    <source>
        <dbReference type="ARBA" id="ARBA00022475"/>
    </source>
</evidence>
<dbReference type="AlphaFoldDB" id="A0A9X2BFT6"/>
<dbReference type="GO" id="GO:0015297">
    <property type="term" value="F:antiporter activity"/>
    <property type="evidence" value="ECO:0007669"/>
    <property type="project" value="InterPro"/>
</dbReference>
<proteinExistence type="predicted"/>
<keyword evidence="4" id="KW-1003">Cell membrane</keyword>
<evidence type="ECO:0000256" key="6">
    <source>
        <dbReference type="ARBA" id="ARBA00022989"/>
    </source>
</evidence>
<feature type="transmembrane region" description="Helical" evidence="9">
    <location>
        <begin position="318"/>
        <end position="343"/>
    </location>
</feature>
<feature type="transmembrane region" description="Helical" evidence="9">
    <location>
        <begin position="50"/>
        <end position="75"/>
    </location>
</feature>
<keyword evidence="7 9" id="KW-0472">Membrane</keyword>
<keyword evidence="3" id="KW-0813">Transport</keyword>
<feature type="transmembrane region" description="Helical" evidence="9">
    <location>
        <begin position="236"/>
        <end position="258"/>
    </location>
</feature>
<comment type="caution">
    <text evidence="10">The sequence shown here is derived from an EMBL/GenBank/DDBJ whole genome shotgun (WGS) entry which is preliminary data.</text>
</comment>
<feature type="transmembrane region" description="Helical" evidence="9">
    <location>
        <begin position="170"/>
        <end position="191"/>
    </location>
</feature>
<comment type="subcellular location">
    <subcellularLocation>
        <location evidence="1">Cell inner membrane</location>
        <topology evidence="1">Multi-pass membrane protein</topology>
    </subcellularLocation>
</comment>
<dbReference type="PANTHER" id="PTHR43823:SF3">
    <property type="entry name" value="MULTIDRUG EXPORT PROTEIN MEPA"/>
    <property type="match status" value="1"/>
</dbReference>
<feature type="transmembrane region" description="Helical" evidence="9">
    <location>
        <begin position="384"/>
        <end position="409"/>
    </location>
</feature>
<feature type="transmembrane region" description="Helical" evidence="9">
    <location>
        <begin position="270"/>
        <end position="298"/>
    </location>
</feature>
<protein>
    <recommendedName>
        <fullName evidence="2">Multidrug resistance protein NorM</fullName>
    </recommendedName>
    <alternativeName>
        <fullName evidence="8">Na(+)/drug antiporter</fullName>
    </alternativeName>
</protein>
<evidence type="ECO:0000256" key="8">
    <source>
        <dbReference type="ARBA" id="ARBA00030855"/>
    </source>
</evidence>
<dbReference type="EMBL" id="JAJHVV010000001">
    <property type="protein sequence ID" value="MCK6262146.1"/>
    <property type="molecule type" value="Genomic_DNA"/>
</dbReference>
<dbReference type="GO" id="GO:0042910">
    <property type="term" value="F:xenobiotic transmembrane transporter activity"/>
    <property type="evidence" value="ECO:0007669"/>
    <property type="project" value="InterPro"/>
</dbReference>
<dbReference type="Pfam" id="PF01554">
    <property type="entry name" value="MatE"/>
    <property type="match status" value="2"/>
</dbReference>
<feature type="transmembrane region" description="Helical" evidence="9">
    <location>
        <begin position="17"/>
        <end position="44"/>
    </location>
</feature>
<evidence type="ECO:0000256" key="5">
    <source>
        <dbReference type="ARBA" id="ARBA00022692"/>
    </source>
</evidence>
<dbReference type="InterPro" id="IPR048279">
    <property type="entry name" value="MdtK-like"/>
</dbReference>
<dbReference type="Proteomes" id="UP001139559">
    <property type="component" value="Unassembled WGS sequence"/>
</dbReference>
<evidence type="ECO:0000256" key="9">
    <source>
        <dbReference type="SAM" id="Phobius"/>
    </source>
</evidence>
<dbReference type="PANTHER" id="PTHR43823">
    <property type="entry name" value="SPORULATION PROTEIN YKVU"/>
    <property type="match status" value="1"/>
</dbReference>
<feature type="transmembrane region" description="Helical" evidence="9">
    <location>
        <begin position="197"/>
        <end position="216"/>
    </location>
</feature>
<evidence type="ECO:0000256" key="1">
    <source>
        <dbReference type="ARBA" id="ARBA00004429"/>
    </source>
</evidence>
<evidence type="ECO:0000256" key="2">
    <source>
        <dbReference type="ARBA" id="ARBA00013489"/>
    </source>
</evidence>
<dbReference type="InterPro" id="IPR051327">
    <property type="entry name" value="MATE_MepA_subfamily"/>
</dbReference>
<feature type="transmembrane region" description="Helical" evidence="9">
    <location>
        <begin position="137"/>
        <end position="158"/>
    </location>
</feature>